<dbReference type="PANTHER" id="PTHR45835:SF91">
    <property type="entry name" value="RETROTRANSPOSON, TY3-GYPSY SUBCLASS-LIKE PROTEIN"/>
    <property type="match status" value="1"/>
</dbReference>
<dbReference type="AlphaFoldDB" id="A0AAF0TNG9"/>
<sequence length="211" mass="23901">MFLQFVLALTAYLHVLGTQFSQKFSSQCSVVRPRSVLVVRGSPLQPLPSQLRKLVKSRLTDRPTVRRSDHGPWSVSVDQDLLTQPLTRTTVDQHGPSFDPRSVGLNVDRRLRSSASRSRLDRFPIFSSAESVDGQAELIIQTLEDMLRACMIDFKGNWDDHLPLTEFSYNNNYHSSILMAPYEALYGRRCRSPIGWFEVGEDGLIGPDLVH</sequence>
<evidence type="ECO:0000313" key="2">
    <source>
        <dbReference type="EMBL" id="WMV25944.1"/>
    </source>
</evidence>
<keyword evidence="3" id="KW-1185">Reference proteome</keyword>
<accession>A0AAF0TNG9</accession>
<organism evidence="2 3">
    <name type="scientific">Solanum verrucosum</name>
    <dbReference type="NCBI Taxonomy" id="315347"/>
    <lineage>
        <taxon>Eukaryota</taxon>
        <taxon>Viridiplantae</taxon>
        <taxon>Streptophyta</taxon>
        <taxon>Embryophyta</taxon>
        <taxon>Tracheophyta</taxon>
        <taxon>Spermatophyta</taxon>
        <taxon>Magnoliopsida</taxon>
        <taxon>eudicotyledons</taxon>
        <taxon>Gunneridae</taxon>
        <taxon>Pentapetalae</taxon>
        <taxon>asterids</taxon>
        <taxon>lamiids</taxon>
        <taxon>Solanales</taxon>
        <taxon>Solanaceae</taxon>
        <taxon>Solanoideae</taxon>
        <taxon>Solaneae</taxon>
        <taxon>Solanum</taxon>
    </lineage>
</organism>
<keyword evidence="1" id="KW-0732">Signal</keyword>
<dbReference type="InterPro" id="IPR012337">
    <property type="entry name" value="RNaseH-like_sf"/>
</dbReference>
<name>A0AAF0TNG9_SOLVR</name>
<feature type="chain" id="PRO_5042229093" description="Integrase catalytic domain-containing protein" evidence="1">
    <location>
        <begin position="18"/>
        <end position="211"/>
    </location>
</feature>
<evidence type="ECO:0000256" key="1">
    <source>
        <dbReference type="SAM" id="SignalP"/>
    </source>
</evidence>
<dbReference type="SUPFAM" id="SSF53098">
    <property type="entry name" value="Ribonuclease H-like"/>
    <property type="match status" value="1"/>
</dbReference>
<protein>
    <recommendedName>
        <fullName evidence="4">Integrase catalytic domain-containing protein</fullName>
    </recommendedName>
</protein>
<dbReference type="Proteomes" id="UP001234989">
    <property type="component" value="Chromosome 4"/>
</dbReference>
<dbReference type="PANTHER" id="PTHR45835">
    <property type="entry name" value="YALI0A06105P"/>
    <property type="match status" value="1"/>
</dbReference>
<dbReference type="GO" id="GO:0003676">
    <property type="term" value="F:nucleic acid binding"/>
    <property type="evidence" value="ECO:0007669"/>
    <property type="project" value="InterPro"/>
</dbReference>
<dbReference type="EMBL" id="CP133615">
    <property type="protein sequence ID" value="WMV25944.1"/>
    <property type="molecule type" value="Genomic_DNA"/>
</dbReference>
<dbReference type="InterPro" id="IPR036397">
    <property type="entry name" value="RNaseH_sf"/>
</dbReference>
<reference evidence="2" key="1">
    <citation type="submission" date="2023-08" db="EMBL/GenBank/DDBJ databases">
        <title>A de novo genome assembly of Solanum verrucosum Schlechtendal, a Mexican diploid species geographically isolated from the other diploid A-genome species in potato relatives.</title>
        <authorList>
            <person name="Hosaka K."/>
        </authorList>
    </citation>
    <scope>NUCLEOTIDE SEQUENCE</scope>
    <source>
        <tissue evidence="2">Young leaves</tissue>
    </source>
</reference>
<evidence type="ECO:0008006" key="4">
    <source>
        <dbReference type="Google" id="ProtNLM"/>
    </source>
</evidence>
<gene>
    <name evidence="2" type="ORF">MTR67_019329</name>
</gene>
<feature type="signal peptide" evidence="1">
    <location>
        <begin position="1"/>
        <end position="17"/>
    </location>
</feature>
<dbReference type="Gene3D" id="3.30.420.10">
    <property type="entry name" value="Ribonuclease H-like superfamily/Ribonuclease H"/>
    <property type="match status" value="1"/>
</dbReference>
<proteinExistence type="predicted"/>
<evidence type="ECO:0000313" key="3">
    <source>
        <dbReference type="Proteomes" id="UP001234989"/>
    </source>
</evidence>